<dbReference type="AlphaFoldDB" id="A0A6A7BSX1"/>
<organism evidence="1 2">
    <name type="scientific">Piedraia hortae CBS 480.64</name>
    <dbReference type="NCBI Taxonomy" id="1314780"/>
    <lineage>
        <taxon>Eukaryota</taxon>
        <taxon>Fungi</taxon>
        <taxon>Dikarya</taxon>
        <taxon>Ascomycota</taxon>
        <taxon>Pezizomycotina</taxon>
        <taxon>Dothideomycetes</taxon>
        <taxon>Dothideomycetidae</taxon>
        <taxon>Capnodiales</taxon>
        <taxon>Piedraiaceae</taxon>
        <taxon>Piedraia</taxon>
    </lineage>
</organism>
<keyword evidence="2" id="KW-1185">Reference proteome</keyword>
<name>A0A6A7BSX1_9PEZI</name>
<dbReference type="EMBL" id="MU006012">
    <property type="protein sequence ID" value="KAF2858314.1"/>
    <property type="molecule type" value="Genomic_DNA"/>
</dbReference>
<accession>A0A6A7BSX1</accession>
<dbReference type="Proteomes" id="UP000799421">
    <property type="component" value="Unassembled WGS sequence"/>
</dbReference>
<evidence type="ECO:0000313" key="1">
    <source>
        <dbReference type="EMBL" id="KAF2858314.1"/>
    </source>
</evidence>
<sequence>MATLTRRHPSYVSILPTLIREFSLHETNTPSNHDIELPLPKKSLKIILLSERDLTESTLEGTLTRITSPTNINSRVAVIILLPQTPTPRRSLLGYTRLQASLTERGGLHTLIPITSPDQLPRLLQDYTKALLQRPPPNPPAEDLLSQATANPPMPPRTRAALGKIFPNISSLSHAISTGDSRLQTLRTEIGEVQFKEITNFWQADLPVG</sequence>
<protein>
    <submittedName>
        <fullName evidence="1">Uncharacterized protein</fullName>
    </submittedName>
</protein>
<evidence type="ECO:0000313" key="2">
    <source>
        <dbReference type="Proteomes" id="UP000799421"/>
    </source>
</evidence>
<gene>
    <name evidence="1" type="ORF">K470DRAFT_272532</name>
</gene>
<dbReference type="OrthoDB" id="2129069at2759"/>
<proteinExistence type="predicted"/>
<reference evidence="1" key="1">
    <citation type="journal article" date="2020" name="Stud. Mycol.">
        <title>101 Dothideomycetes genomes: a test case for predicting lifestyles and emergence of pathogens.</title>
        <authorList>
            <person name="Haridas S."/>
            <person name="Albert R."/>
            <person name="Binder M."/>
            <person name="Bloem J."/>
            <person name="Labutti K."/>
            <person name="Salamov A."/>
            <person name="Andreopoulos B."/>
            <person name="Baker S."/>
            <person name="Barry K."/>
            <person name="Bills G."/>
            <person name="Bluhm B."/>
            <person name="Cannon C."/>
            <person name="Castanera R."/>
            <person name="Culley D."/>
            <person name="Daum C."/>
            <person name="Ezra D."/>
            <person name="Gonzalez J."/>
            <person name="Henrissat B."/>
            <person name="Kuo A."/>
            <person name="Liang C."/>
            <person name="Lipzen A."/>
            <person name="Lutzoni F."/>
            <person name="Magnuson J."/>
            <person name="Mondo S."/>
            <person name="Nolan M."/>
            <person name="Ohm R."/>
            <person name="Pangilinan J."/>
            <person name="Park H.-J."/>
            <person name="Ramirez L."/>
            <person name="Alfaro M."/>
            <person name="Sun H."/>
            <person name="Tritt A."/>
            <person name="Yoshinaga Y."/>
            <person name="Zwiers L.-H."/>
            <person name="Turgeon B."/>
            <person name="Goodwin S."/>
            <person name="Spatafora J."/>
            <person name="Crous P."/>
            <person name="Grigoriev I."/>
        </authorList>
    </citation>
    <scope>NUCLEOTIDE SEQUENCE</scope>
    <source>
        <strain evidence="1">CBS 480.64</strain>
    </source>
</reference>